<name>A0A2J6PDC1_9HELO</name>
<accession>A0A2J6PDC1</accession>
<dbReference type="EMBL" id="KZ613578">
    <property type="protein sequence ID" value="PMD11993.1"/>
    <property type="molecule type" value="Genomic_DNA"/>
</dbReference>
<evidence type="ECO:0000256" key="1">
    <source>
        <dbReference type="SAM" id="MobiDB-lite"/>
    </source>
</evidence>
<sequence length="307" mass="34948">MTNRGLRLHLPRLSIKSDQESDEQLFQEALACQFKQNTTYVVGILLIKILDSGDQYIRKDGSLYPIPIDKVQSKIMRNFGLPGAPLENYDYTQDMYKWIYVKKSIQYPKQEDLTSPGDVKDFRVTSLEGIDSTWTVSSYPRTDGNILPIEIAPPQAVKFRWNPEVWSWHAVLLFTETLPTHFPTSIAKGSFYLVIGWNGATGKALEHLGTNSETAQEIHEKYSYGFPEQLRNVLSLEEGYGGVDGEVRISQIEVKSRDGGKEMREVVLNVKLNRPTRPTPSVSTVPESVSLSPQPKKQNWLRKKLMR</sequence>
<dbReference type="AlphaFoldDB" id="A0A2J6PDC1"/>
<feature type="compositionally biased region" description="Low complexity" evidence="1">
    <location>
        <begin position="275"/>
        <end position="293"/>
    </location>
</feature>
<feature type="region of interest" description="Disordered" evidence="1">
    <location>
        <begin position="274"/>
        <end position="307"/>
    </location>
</feature>
<evidence type="ECO:0000313" key="2">
    <source>
        <dbReference type="EMBL" id="PMD11993.1"/>
    </source>
</evidence>
<evidence type="ECO:0000313" key="3">
    <source>
        <dbReference type="Proteomes" id="UP000235672"/>
    </source>
</evidence>
<reference evidence="2 3" key="1">
    <citation type="submission" date="2016-05" db="EMBL/GenBank/DDBJ databases">
        <title>A degradative enzymes factory behind the ericoid mycorrhizal symbiosis.</title>
        <authorList>
            <consortium name="DOE Joint Genome Institute"/>
            <person name="Martino E."/>
            <person name="Morin E."/>
            <person name="Grelet G."/>
            <person name="Kuo A."/>
            <person name="Kohler A."/>
            <person name="Daghino S."/>
            <person name="Barry K."/>
            <person name="Choi C."/>
            <person name="Cichocki N."/>
            <person name="Clum A."/>
            <person name="Copeland A."/>
            <person name="Hainaut M."/>
            <person name="Haridas S."/>
            <person name="Labutti K."/>
            <person name="Lindquist E."/>
            <person name="Lipzen A."/>
            <person name="Khouja H.-R."/>
            <person name="Murat C."/>
            <person name="Ohm R."/>
            <person name="Olson A."/>
            <person name="Spatafora J."/>
            <person name="Veneault-Fourrey C."/>
            <person name="Henrissat B."/>
            <person name="Grigoriev I."/>
            <person name="Martin F."/>
            <person name="Perotto S."/>
        </authorList>
    </citation>
    <scope>NUCLEOTIDE SEQUENCE [LARGE SCALE GENOMIC DNA]</scope>
    <source>
        <strain evidence="2 3">UAMH 7357</strain>
    </source>
</reference>
<protein>
    <submittedName>
        <fullName evidence="2">Uncharacterized protein</fullName>
    </submittedName>
</protein>
<proteinExistence type="predicted"/>
<dbReference type="Proteomes" id="UP000235672">
    <property type="component" value="Unassembled WGS sequence"/>
</dbReference>
<gene>
    <name evidence="2" type="ORF">NA56DRAFT_713640</name>
</gene>
<organism evidence="2 3">
    <name type="scientific">Hyaloscypha hepaticicola</name>
    <dbReference type="NCBI Taxonomy" id="2082293"/>
    <lineage>
        <taxon>Eukaryota</taxon>
        <taxon>Fungi</taxon>
        <taxon>Dikarya</taxon>
        <taxon>Ascomycota</taxon>
        <taxon>Pezizomycotina</taxon>
        <taxon>Leotiomycetes</taxon>
        <taxon>Helotiales</taxon>
        <taxon>Hyaloscyphaceae</taxon>
        <taxon>Hyaloscypha</taxon>
    </lineage>
</organism>
<keyword evidence="3" id="KW-1185">Reference proteome</keyword>